<keyword evidence="2" id="KW-0732">Signal</keyword>
<feature type="chain" id="PRO_5042013776" evidence="2">
    <location>
        <begin position="21"/>
        <end position="174"/>
    </location>
</feature>
<dbReference type="EMBL" id="JAQGDS010000003">
    <property type="protein sequence ID" value="KAJ6262597.1"/>
    <property type="molecule type" value="Genomic_DNA"/>
</dbReference>
<evidence type="ECO:0000256" key="1">
    <source>
        <dbReference type="SAM" id="MobiDB-lite"/>
    </source>
</evidence>
<proteinExistence type="predicted"/>
<dbReference type="AlphaFoldDB" id="A0AAD6NLJ1"/>
<name>A0AAD6NLJ1_DREDA</name>
<comment type="caution">
    <text evidence="3">The sequence shown here is derived from an EMBL/GenBank/DDBJ whole genome shotgun (WGS) entry which is preliminary data.</text>
</comment>
<dbReference type="Proteomes" id="UP001221413">
    <property type="component" value="Unassembled WGS sequence"/>
</dbReference>
<feature type="region of interest" description="Disordered" evidence="1">
    <location>
        <begin position="153"/>
        <end position="174"/>
    </location>
</feature>
<evidence type="ECO:0000313" key="4">
    <source>
        <dbReference type="Proteomes" id="UP001221413"/>
    </source>
</evidence>
<keyword evidence="4" id="KW-1185">Reference proteome</keyword>
<feature type="signal peptide" evidence="2">
    <location>
        <begin position="1"/>
        <end position="20"/>
    </location>
</feature>
<reference evidence="3" key="1">
    <citation type="submission" date="2023-01" db="EMBL/GenBank/DDBJ databases">
        <title>The chitinases involved in constricting ring structure development in the nematode-trapping fungus Drechslerella dactyloides.</title>
        <authorList>
            <person name="Wang R."/>
            <person name="Zhang L."/>
            <person name="Tang P."/>
            <person name="Li S."/>
            <person name="Liang L."/>
        </authorList>
    </citation>
    <scope>NUCLEOTIDE SEQUENCE</scope>
    <source>
        <strain evidence="3">YMF1.00031</strain>
    </source>
</reference>
<protein>
    <submittedName>
        <fullName evidence="3">Uncharacterized protein</fullName>
    </submittedName>
</protein>
<organism evidence="3 4">
    <name type="scientific">Drechslerella dactyloides</name>
    <name type="common">Nematode-trapping fungus</name>
    <name type="synonym">Arthrobotrys dactyloides</name>
    <dbReference type="NCBI Taxonomy" id="74499"/>
    <lineage>
        <taxon>Eukaryota</taxon>
        <taxon>Fungi</taxon>
        <taxon>Dikarya</taxon>
        <taxon>Ascomycota</taxon>
        <taxon>Pezizomycotina</taxon>
        <taxon>Orbiliomycetes</taxon>
        <taxon>Orbiliales</taxon>
        <taxon>Orbiliaceae</taxon>
        <taxon>Drechslerella</taxon>
    </lineage>
</organism>
<accession>A0AAD6NLJ1</accession>
<sequence length="174" mass="19706">MQQLLFILAALPFIWKKALGGPASDEGDWTNSRLDGWPMYIEPTAQITGFYQLSCWNSRTDPNPDVKKLWQSRNGLEMLTKCEQNCRCNAWGEFLLNPASDVASCTSDNELRICVEKAKCECVWTELNAKDTTNQPTSANDKIQVPFRQDMEAVMPAKDDKVTKPPPPVHDELR</sequence>
<gene>
    <name evidence="3" type="ORF">Dda_3408</name>
</gene>
<evidence type="ECO:0000256" key="2">
    <source>
        <dbReference type="SAM" id="SignalP"/>
    </source>
</evidence>
<evidence type="ECO:0000313" key="3">
    <source>
        <dbReference type="EMBL" id="KAJ6262597.1"/>
    </source>
</evidence>
<feature type="compositionally biased region" description="Basic and acidic residues" evidence="1">
    <location>
        <begin position="157"/>
        <end position="174"/>
    </location>
</feature>